<reference evidence="1" key="4">
    <citation type="submission" date="2024-05" db="EMBL/GenBank/DDBJ databases">
        <authorList>
            <person name="Sun Q."/>
            <person name="Zhou Y."/>
        </authorList>
    </citation>
    <scope>NUCLEOTIDE SEQUENCE</scope>
    <source>
        <strain evidence="1">CGMCC 1.15287</strain>
    </source>
</reference>
<dbReference type="AlphaFoldDB" id="A0A7W6P533"/>
<dbReference type="EMBL" id="JACIEF010000002">
    <property type="protein sequence ID" value="MBB4107632.1"/>
    <property type="molecule type" value="Genomic_DNA"/>
</dbReference>
<dbReference type="RefSeq" id="WP_183761954.1">
    <property type="nucleotide sequence ID" value="NZ_BMHZ01000001.1"/>
</dbReference>
<dbReference type="InterPro" id="IPR018490">
    <property type="entry name" value="cNMP-bd_dom_sf"/>
</dbReference>
<reference evidence="1" key="1">
    <citation type="journal article" date="2014" name="Int. J. Syst. Evol. Microbiol.">
        <title>Complete genome of a new Firmicutes species belonging to the dominant human colonic microbiota ('Ruminococcus bicirculans') reveals two chromosomes and a selective capacity to utilize plant glucans.</title>
        <authorList>
            <consortium name="NISC Comparative Sequencing Program"/>
            <person name="Wegmann U."/>
            <person name="Louis P."/>
            <person name="Goesmann A."/>
            <person name="Henrissat B."/>
            <person name="Duncan S.H."/>
            <person name="Flint H.J."/>
        </authorList>
    </citation>
    <scope>NUCLEOTIDE SEQUENCE</scope>
    <source>
        <strain evidence="1">CGMCC 1.15287</strain>
    </source>
</reference>
<proteinExistence type="predicted"/>
<evidence type="ECO:0000313" key="3">
    <source>
        <dbReference type="Proteomes" id="UP000532273"/>
    </source>
</evidence>
<protein>
    <recommendedName>
        <fullName evidence="5">Cyclic nucleotide-binding domain-containing protein</fullName>
    </recommendedName>
</protein>
<dbReference type="EMBL" id="BMHZ01000001">
    <property type="protein sequence ID" value="GGG98078.1"/>
    <property type="molecule type" value="Genomic_DNA"/>
</dbReference>
<reference evidence="4" key="2">
    <citation type="journal article" date="2019" name="Int. J. Syst. Evol. Microbiol.">
        <title>The Global Catalogue of Microorganisms (GCM) 10K type strain sequencing project: providing services to taxonomists for standard genome sequencing and annotation.</title>
        <authorList>
            <consortium name="The Broad Institute Genomics Platform"/>
            <consortium name="The Broad Institute Genome Sequencing Center for Infectious Disease"/>
            <person name="Wu L."/>
            <person name="Ma J."/>
        </authorList>
    </citation>
    <scope>NUCLEOTIDE SEQUENCE [LARGE SCALE GENOMIC DNA]</scope>
    <source>
        <strain evidence="4">CGMCC 1.15287</strain>
    </source>
</reference>
<gene>
    <name evidence="1" type="ORF">GCM10007422_10180</name>
    <name evidence="2" type="ORF">GGQ60_001613</name>
</gene>
<comment type="caution">
    <text evidence="2">The sequence shown here is derived from an EMBL/GenBank/DDBJ whole genome shotgun (WGS) entry which is preliminary data.</text>
</comment>
<dbReference type="Proteomes" id="UP000642938">
    <property type="component" value="Unassembled WGS sequence"/>
</dbReference>
<dbReference type="Proteomes" id="UP000532273">
    <property type="component" value="Unassembled WGS sequence"/>
</dbReference>
<dbReference type="Gene3D" id="2.60.120.10">
    <property type="entry name" value="Jelly Rolls"/>
    <property type="match status" value="1"/>
</dbReference>
<evidence type="ECO:0000313" key="4">
    <source>
        <dbReference type="Proteomes" id="UP000642938"/>
    </source>
</evidence>
<dbReference type="SUPFAM" id="SSF51206">
    <property type="entry name" value="cAMP-binding domain-like"/>
    <property type="match status" value="1"/>
</dbReference>
<organism evidence="2 3">
    <name type="scientific">Pedobacter zeae</name>
    <dbReference type="NCBI Taxonomy" id="1737356"/>
    <lineage>
        <taxon>Bacteria</taxon>
        <taxon>Pseudomonadati</taxon>
        <taxon>Bacteroidota</taxon>
        <taxon>Sphingobacteriia</taxon>
        <taxon>Sphingobacteriales</taxon>
        <taxon>Sphingobacteriaceae</taxon>
        <taxon>Pedobacter</taxon>
    </lineage>
</organism>
<evidence type="ECO:0000313" key="1">
    <source>
        <dbReference type="EMBL" id="GGG98078.1"/>
    </source>
</evidence>
<evidence type="ECO:0008006" key="5">
    <source>
        <dbReference type="Google" id="ProtNLM"/>
    </source>
</evidence>
<dbReference type="InterPro" id="IPR014710">
    <property type="entry name" value="RmlC-like_jellyroll"/>
</dbReference>
<reference evidence="2 3" key="3">
    <citation type="submission" date="2020-08" db="EMBL/GenBank/DDBJ databases">
        <title>Genomic Encyclopedia of Type Strains, Phase IV (KMG-IV): sequencing the most valuable type-strain genomes for metagenomic binning, comparative biology and taxonomic classification.</title>
        <authorList>
            <person name="Goeker M."/>
        </authorList>
    </citation>
    <scope>NUCLEOTIDE SEQUENCE [LARGE SCALE GENOMIC DNA]</scope>
    <source>
        <strain evidence="2 3">DSM 100774</strain>
    </source>
</reference>
<sequence>MEFSYTRAFLKVFLSLLDRAKDRAAIRFLYRHTTFRNINAGESLFGSGSQGTSGQIIYVADGLVNGYISNESQKSSSIWLGQSGSTYICDDYRYTDHNFNIQAIEHSTLFILDKCELEEGCAWYPVLNSLFHFHFLRNAINDVNNSNILFRLQNIENRISLFKRIYPDLYNRIPANLLISYLDPDATLDQEQSLLLDDTDYECALNYPQPENPQKPTLSILYYC</sequence>
<name>A0A7W6P533_9SPHI</name>
<keyword evidence="4" id="KW-1185">Reference proteome</keyword>
<evidence type="ECO:0000313" key="2">
    <source>
        <dbReference type="EMBL" id="MBB4107632.1"/>
    </source>
</evidence>
<accession>A0A7W6P533</accession>